<dbReference type="CDD" id="cd17546">
    <property type="entry name" value="REC_hyHK_CKI1_RcsC-like"/>
    <property type="match status" value="1"/>
</dbReference>
<dbReference type="RefSeq" id="WP_319833418.1">
    <property type="nucleotide sequence ID" value="NZ_CP138858.1"/>
</dbReference>
<keyword evidence="2" id="KW-0902">Two-component regulatory system</keyword>
<dbReference type="InterPro" id="IPR011006">
    <property type="entry name" value="CheY-like_superfamily"/>
</dbReference>
<gene>
    <name evidence="5" type="ORF">SH580_02435</name>
</gene>
<evidence type="ECO:0000259" key="4">
    <source>
        <dbReference type="PROSITE" id="PS50110"/>
    </source>
</evidence>
<dbReference type="Pfam" id="PF00072">
    <property type="entry name" value="Response_reg"/>
    <property type="match status" value="1"/>
</dbReference>
<dbReference type="PANTHER" id="PTHR45339">
    <property type="entry name" value="HYBRID SIGNAL TRANSDUCTION HISTIDINE KINASE J"/>
    <property type="match status" value="1"/>
</dbReference>
<evidence type="ECO:0000313" key="6">
    <source>
        <dbReference type="Proteomes" id="UP001324993"/>
    </source>
</evidence>
<keyword evidence="6" id="KW-1185">Reference proteome</keyword>
<keyword evidence="1 3" id="KW-0597">Phosphoprotein</keyword>
<organism evidence="5 6">
    <name type="scientific">Coraliomargarita algicola</name>
    <dbReference type="NCBI Taxonomy" id="3092156"/>
    <lineage>
        <taxon>Bacteria</taxon>
        <taxon>Pseudomonadati</taxon>
        <taxon>Verrucomicrobiota</taxon>
        <taxon>Opitutia</taxon>
        <taxon>Puniceicoccales</taxon>
        <taxon>Coraliomargaritaceae</taxon>
        <taxon>Coraliomargarita</taxon>
    </lineage>
</organism>
<reference evidence="5 6" key="1">
    <citation type="submission" date="2023-11" db="EMBL/GenBank/DDBJ databases">
        <title>Coraliomargarita sp. nov., isolated from marine algae.</title>
        <authorList>
            <person name="Lee J.K."/>
            <person name="Baek J.H."/>
            <person name="Kim J.M."/>
            <person name="Choi D.G."/>
            <person name="Jeon C.O."/>
        </authorList>
    </citation>
    <scope>NUCLEOTIDE SEQUENCE [LARGE SCALE GENOMIC DNA]</scope>
    <source>
        <strain evidence="5 6">J2-16</strain>
    </source>
</reference>
<dbReference type="SUPFAM" id="SSF52172">
    <property type="entry name" value="CheY-like"/>
    <property type="match status" value="1"/>
</dbReference>
<feature type="modified residue" description="4-aspartylphosphate" evidence="3">
    <location>
        <position position="64"/>
    </location>
</feature>
<dbReference type="SMART" id="SM00448">
    <property type="entry name" value="REC"/>
    <property type="match status" value="1"/>
</dbReference>
<dbReference type="InterPro" id="IPR001789">
    <property type="entry name" value="Sig_transdc_resp-reg_receiver"/>
</dbReference>
<dbReference type="PROSITE" id="PS50110">
    <property type="entry name" value="RESPONSE_REGULATORY"/>
    <property type="match status" value="1"/>
</dbReference>
<evidence type="ECO:0000313" key="5">
    <source>
        <dbReference type="EMBL" id="WPJ96559.1"/>
    </source>
</evidence>
<evidence type="ECO:0000256" key="2">
    <source>
        <dbReference type="ARBA" id="ARBA00023012"/>
    </source>
</evidence>
<dbReference type="Proteomes" id="UP001324993">
    <property type="component" value="Chromosome"/>
</dbReference>
<feature type="domain" description="Response regulatory" evidence="4">
    <location>
        <begin position="15"/>
        <end position="132"/>
    </location>
</feature>
<protein>
    <submittedName>
        <fullName evidence="5">Response regulator</fullName>
    </submittedName>
</protein>
<dbReference type="PANTHER" id="PTHR45339:SF1">
    <property type="entry name" value="HYBRID SIGNAL TRANSDUCTION HISTIDINE KINASE J"/>
    <property type="match status" value="1"/>
</dbReference>
<evidence type="ECO:0000256" key="3">
    <source>
        <dbReference type="PROSITE-ProRule" id="PRU00169"/>
    </source>
</evidence>
<accession>A0ABZ0RUD2</accession>
<dbReference type="Gene3D" id="3.40.50.2300">
    <property type="match status" value="1"/>
</dbReference>
<sequence>MSSTHNQYQSLSPCHLLICEDNEENLLLIEALAASFGCNTTAAINGQEAIERCSEAQYDAILMDLAMPIISGLEASKRIRTSDNLNKNTPIIAVTAEVSPLAQSASVSFGINKYISKPIDAGLLHQTIQNLIR</sequence>
<evidence type="ECO:0000256" key="1">
    <source>
        <dbReference type="ARBA" id="ARBA00022553"/>
    </source>
</evidence>
<proteinExistence type="predicted"/>
<name>A0ABZ0RUD2_9BACT</name>
<dbReference type="EMBL" id="CP138858">
    <property type="protein sequence ID" value="WPJ96559.1"/>
    <property type="molecule type" value="Genomic_DNA"/>
</dbReference>